<gene>
    <name evidence="7" type="ORF">GA0116948_1241</name>
</gene>
<dbReference type="EMBL" id="FMAR01000024">
    <property type="protein sequence ID" value="SCC63451.1"/>
    <property type="molecule type" value="Genomic_DNA"/>
</dbReference>
<dbReference type="AlphaFoldDB" id="A0A1C4G6T3"/>
<name>A0A1C4G6T3_9BACT</name>
<proteinExistence type="predicted"/>
<dbReference type="Pfam" id="PF13515">
    <property type="entry name" value="FUSC_2"/>
    <property type="match status" value="1"/>
</dbReference>
<evidence type="ECO:0000256" key="1">
    <source>
        <dbReference type="ARBA" id="ARBA00004141"/>
    </source>
</evidence>
<evidence type="ECO:0000256" key="5">
    <source>
        <dbReference type="SAM" id="Phobius"/>
    </source>
</evidence>
<evidence type="ECO:0000313" key="7">
    <source>
        <dbReference type="EMBL" id="SCC63451.1"/>
    </source>
</evidence>
<dbReference type="GO" id="GO:0016020">
    <property type="term" value="C:membrane"/>
    <property type="evidence" value="ECO:0007669"/>
    <property type="project" value="UniProtKB-SubCell"/>
</dbReference>
<sequence length="160" mass="17463">MSRLLIYMAKCVTGVVIVYLLSYLMHYNDKIWCLISVLLVLSPDGNDAMQLALSRIKANAVGVSVGFLVLWVCASNVYSMMIGVAVTTLACSLLKLEAATRSALAATIIILTHEAGHHIWDTTVERFMAVMIGCLLGMLITVVFHSKYLNRPADLDQGDA</sequence>
<keyword evidence="4 5" id="KW-0472">Membrane</keyword>
<evidence type="ECO:0000259" key="6">
    <source>
        <dbReference type="Pfam" id="PF13515"/>
    </source>
</evidence>
<keyword evidence="3 5" id="KW-1133">Transmembrane helix</keyword>
<feature type="transmembrane region" description="Helical" evidence="5">
    <location>
        <begin position="6"/>
        <end position="24"/>
    </location>
</feature>
<dbReference type="OrthoDB" id="670056at2"/>
<protein>
    <submittedName>
        <fullName evidence="7">Fusaric acid resistance protein-like</fullName>
    </submittedName>
</protein>
<accession>A0A1C4G6T3</accession>
<feature type="transmembrane region" description="Helical" evidence="5">
    <location>
        <begin position="126"/>
        <end position="144"/>
    </location>
</feature>
<feature type="transmembrane region" description="Helical" evidence="5">
    <location>
        <begin position="65"/>
        <end position="91"/>
    </location>
</feature>
<evidence type="ECO:0000256" key="2">
    <source>
        <dbReference type="ARBA" id="ARBA00022692"/>
    </source>
</evidence>
<dbReference type="Proteomes" id="UP000242818">
    <property type="component" value="Unassembled WGS sequence"/>
</dbReference>
<evidence type="ECO:0000256" key="3">
    <source>
        <dbReference type="ARBA" id="ARBA00022989"/>
    </source>
</evidence>
<evidence type="ECO:0000256" key="4">
    <source>
        <dbReference type="ARBA" id="ARBA00023136"/>
    </source>
</evidence>
<reference evidence="7 8" key="1">
    <citation type="submission" date="2016-08" db="EMBL/GenBank/DDBJ databases">
        <authorList>
            <person name="Seilhamer J.J."/>
        </authorList>
    </citation>
    <scope>NUCLEOTIDE SEQUENCE [LARGE SCALE GENOMIC DNA]</scope>
    <source>
        <strain evidence="7 8">A37T2</strain>
    </source>
</reference>
<comment type="subcellular location">
    <subcellularLocation>
        <location evidence="1">Membrane</location>
        <topology evidence="1">Multi-pass membrane protein</topology>
    </subcellularLocation>
</comment>
<evidence type="ECO:0000313" key="8">
    <source>
        <dbReference type="Proteomes" id="UP000242818"/>
    </source>
</evidence>
<feature type="domain" description="Integral membrane bound transporter" evidence="6">
    <location>
        <begin position="18"/>
        <end position="140"/>
    </location>
</feature>
<keyword evidence="2 5" id="KW-0812">Transmembrane</keyword>
<dbReference type="RefSeq" id="WP_089715571.1">
    <property type="nucleotide sequence ID" value="NZ_FMAR01000024.1"/>
</dbReference>
<keyword evidence="8" id="KW-1185">Reference proteome</keyword>
<dbReference type="InterPro" id="IPR049453">
    <property type="entry name" value="Memb_transporter_dom"/>
</dbReference>
<organism evidence="7 8">
    <name type="scientific">Chitinophaga costaii</name>
    <dbReference type="NCBI Taxonomy" id="1335309"/>
    <lineage>
        <taxon>Bacteria</taxon>
        <taxon>Pseudomonadati</taxon>
        <taxon>Bacteroidota</taxon>
        <taxon>Chitinophagia</taxon>
        <taxon>Chitinophagales</taxon>
        <taxon>Chitinophagaceae</taxon>
        <taxon>Chitinophaga</taxon>
    </lineage>
</organism>